<accession>A0A371J781</accession>
<proteinExistence type="inferred from homology"/>
<sequence>MKFSEILNITLINLIENKFKVILTSLGIIVGAATIIMVIAIGKGGEEEVKKQFAGLSAGSIYINVDFTNPNIDIKKIPKLDEEKMEIVLEDSKNISNVALNISGSASVKILGKDDYEPIVGVTDEFDDINNFKIQFGEGLNEEHQNKSEKVCVLGVNVAEKHFANAEGAVGKKIKISGKTYTVIGILERKGDGIQGISPDQSIFIPYSTGYKYVLDKKYTIPQGIALVKDINKVEDGMRDVKDSLDYIFDDEASNYMVEDAGSKIEAALASAKTMNILLMSVATIVFIVGGIGIMNVLFVTVKERTKEIGILKALGSSSRDILIQFLLESVLISSVGGILGIVLSYLLMPLTKYLGVPVLFTIDGKIIALLFAMITGTVFGFYPAYQASKLKPVEALSYE</sequence>
<reference evidence="10 11" key="1">
    <citation type="journal article" date="2017" name="Genome Announc.">
        <title>Draft Genome Sequence of Romboutsia weinsteinii sp. nov. Strain CCRI-19649(T) Isolated from Surface Water.</title>
        <authorList>
            <person name="Maheux A.F."/>
            <person name="Boudreau D.K."/>
            <person name="Berube E."/>
            <person name="Boissinot M."/>
            <person name="Cantin P."/>
            <person name="Raymond F."/>
            <person name="Corbeil J."/>
            <person name="Omar R.F."/>
            <person name="Bergeron M.G."/>
        </authorList>
    </citation>
    <scope>NUCLEOTIDE SEQUENCE [LARGE SCALE GENOMIC DNA]</scope>
    <source>
        <strain evidence="10 11">CCRI-19649</strain>
    </source>
</reference>
<evidence type="ECO:0000313" key="11">
    <source>
        <dbReference type="Proteomes" id="UP000215694"/>
    </source>
</evidence>
<evidence type="ECO:0000313" key="10">
    <source>
        <dbReference type="EMBL" id="RDY28516.1"/>
    </source>
</evidence>
<dbReference type="InterPro" id="IPR025857">
    <property type="entry name" value="MacB_PCD"/>
</dbReference>
<keyword evidence="11" id="KW-1185">Reference proteome</keyword>
<keyword evidence="4 7" id="KW-1133">Transmembrane helix</keyword>
<comment type="similarity">
    <text evidence="6">Belongs to the ABC-4 integral membrane protein family.</text>
</comment>
<comment type="subcellular location">
    <subcellularLocation>
        <location evidence="1">Cell membrane</location>
        <topology evidence="1">Multi-pass membrane protein</topology>
    </subcellularLocation>
</comment>
<evidence type="ECO:0000256" key="4">
    <source>
        <dbReference type="ARBA" id="ARBA00022989"/>
    </source>
</evidence>
<organism evidence="10 11">
    <name type="scientific">Romboutsia weinsteinii</name>
    <dbReference type="NCBI Taxonomy" id="2020949"/>
    <lineage>
        <taxon>Bacteria</taxon>
        <taxon>Bacillati</taxon>
        <taxon>Bacillota</taxon>
        <taxon>Clostridia</taxon>
        <taxon>Peptostreptococcales</taxon>
        <taxon>Peptostreptococcaceae</taxon>
        <taxon>Romboutsia</taxon>
    </lineage>
</organism>
<evidence type="ECO:0000256" key="1">
    <source>
        <dbReference type="ARBA" id="ARBA00004651"/>
    </source>
</evidence>
<evidence type="ECO:0000256" key="5">
    <source>
        <dbReference type="ARBA" id="ARBA00023136"/>
    </source>
</evidence>
<dbReference type="OrthoDB" id="9770036at2"/>
<evidence type="ECO:0000259" key="8">
    <source>
        <dbReference type="Pfam" id="PF02687"/>
    </source>
</evidence>
<dbReference type="InterPro" id="IPR050250">
    <property type="entry name" value="Macrolide_Exporter_MacB"/>
</dbReference>
<dbReference type="AlphaFoldDB" id="A0A371J781"/>
<evidence type="ECO:0000256" key="7">
    <source>
        <dbReference type="SAM" id="Phobius"/>
    </source>
</evidence>
<feature type="transmembrane region" description="Helical" evidence="7">
    <location>
        <begin position="322"/>
        <end position="347"/>
    </location>
</feature>
<keyword evidence="5 7" id="KW-0472">Membrane</keyword>
<dbReference type="GO" id="GO:0022857">
    <property type="term" value="F:transmembrane transporter activity"/>
    <property type="evidence" value="ECO:0007669"/>
    <property type="project" value="TreeGrafter"/>
</dbReference>
<gene>
    <name evidence="10" type="ORF">CHL78_004840</name>
</gene>
<feature type="domain" description="MacB-like periplasmic core" evidence="9">
    <location>
        <begin position="22"/>
        <end position="215"/>
    </location>
</feature>
<keyword evidence="2" id="KW-1003">Cell membrane</keyword>
<feature type="transmembrane region" description="Helical" evidence="7">
    <location>
        <begin position="367"/>
        <end position="386"/>
    </location>
</feature>
<evidence type="ECO:0000259" key="9">
    <source>
        <dbReference type="Pfam" id="PF12704"/>
    </source>
</evidence>
<keyword evidence="3 7" id="KW-0812">Transmembrane</keyword>
<feature type="transmembrane region" description="Helical" evidence="7">
    <location>
        <begin position="277"/>
        <end position="302"/>
    </location>
</feature>
<dbReference type="InterPro" id="IPR003838">
    <property type="entry name" value="ABC3_permease_C"/>
</dbReference>
<dbReference type="RefSeq" id="WP_094366371.1">
    <property type="nucleotide sequence ID" value="NZ_NOJY02000006.1"/>
</dbReference>
<dbReference type="PANTHER" id="PTHR30572:SF4">
    <property type="entry name" value="ABC TRANSPORTER PERMEASE YTRF"/>
    <property type="match status" value="1"/>
</dbReference>
<feature type="domain" description="ABC3 transporter permease C-terminal" evidence="8">
    <location>
        <begin position="281"/>
        <end position="393"/>
    </location>
</feature>
<comment type="caution">
    <text evidence="10">The sequence shown here is derived from an EMBL/GenBank/DDBJ whole genome shotgun (WGS) entry which is preliminary data.</text>
</comment>
<dbReference type="Pfam" id="PF12704">
    <property type="entry name" value="MacB_PCD"/>
    <property type="match status" value="1"/>
</dbReference>
<dbReference type="GO" id="GO:0005886">
    <property type="term" value="C:plasma membrane"/>
    <property type="evidence" value="ECO:0007669"/>
    <property type="project" value="UniProtKB-SubCell"/>
</dbReference>
<feature type="transmembrane region" description="Helical" evidence="7">
    <location>
        <begin position="21"/>
        <end position="42"/>
    </location>
</feature>
<name>A0A371J781_9FIRM</name>
<protein>
    <submittedName>
        <fullName evidence="10">ABC transporter permease</fullName>
    </submittedName>
</protein>
<evidence type="ECO:0000256" key="3">
    <source>
        <dbReference type="ARBA" id="ARBA00022692"/>
    </source>
</evidence>
<evidence type="ECO:0000256" key="2">
    <source>
        <dbReference type="ARBA" id="ARBA00022475"/>
    </source>
</evidence>
<dbReference type="EMBL" id="NOJY02000006">
    <property type="protein sequence ID" value="RDY28516.1"/>
    <property type="molecule type" value="Genomic_DNA"/>
</dbReference>
<evidence type="ECO:0000256" key="6">
    <source>
        <dbReference type="ARBA" id="ARBA00038076"/>
    </source>
</evidence>
<dbReference type="PANTHER" id="PTHR30572">
    <property type="entry name" value="MEMBRANE COMPONENT OF TRANSPORTER-RELATED"/>
    <property type="match status" value="1"/>
</dbReference>
<dbReference type="Pfam" id="PF02687">
    <property type="entry name" value="FtsX"/>
    <property type="match status" value="1"/>
</dbReference>
<dbReference type="Proteomes" id="UP000215694">
    <property type="component" value="Unassembled WGS sequence"/>
</dbReference>